<dbReference type="OrthoDB" id="9800755at2"/>
<reference evidence="2" key="1">
    <citation type="submission" date="2009-12" db="EMBL/GenBank/DDBJ databases">
        <title>Complete sequence of Treponema azotonutricium strain ZAS-9.</title>
        <authorList>
            <person name="Tetu S.G."/>
            <person name="Matson E."/>
            <person name="Ren Q."/>
            <person name="Seshadri R."/>
            <person name="Elbourne L."/>
            <person name="Hassan K.A."/>
            <person name="Durkin A."/>
            <person name="Radune D."/>
            <person name="Mohamoud Y."/>
            <person name="Shay R."/>
            <person name="Jin S."/>
            <person name="Zhang X."/>
            <person name="Lucey K."/>
            <person name="Ballor N.R."/>
            <person name="Ottesen E."/>
            <person name="Rosenthal R."/>
            <person name="Allen A."/>
            <person name="Leadbetter J.R."/>
            <person name="Paulsen I.T."/>
        </authorList>
    </citation>
    <scope>NUCLEOTIDE SEQUENCE [LARGE SCALE GENOMIC DNA]</scope>
    <source>
        <strain evidence="2">ATCC BAA-888 / DSM 13862 / ZAS-9</strain>
    </source>
</reference>
<evidence type="ECO:0000313" key="2">
    <source>
        <dbReference type="Proteomes" id="UP000009222"/>
    </source>
</evidence>
<protein>
    <submittedName>
        <fullName evidence="1">Uncharacterized protein</fullName>
    </submittedName>
</protein>
<dbReference type="Proteomes" id="UP000009222">
    <property type="component" value="Chromosome"/>
</dbReference>
<evidence type="ECO:0000313" key="1">
    <source>
        <dbReference type="EMBL" id="AEF80613.1"/>
    </source>
</evidence>
<keyword evidence="2" id="KW-1185">Reference proteome</keyword>
<dbReference type="eggNOG" id="ENOG50335X9">
    <property type="taxonomic scope" value="Bacteria"/>
</dbReference>
<dbReference type="STRING" id="545695.TREAZ_3153"/>
<accession>F5Y9W6</accession>
<name>F5Y9W6_LEAAZ</name>
<dbReference type="EMBL" id="CP001841">
    <property type="protein sequence ID" value="AEF80613.1"/>
    <property type="molecule type" value="Genomic_DNA"/>
</dbReference>
<sequence>MKRLLFFAAVLLVLWAPLWGDDGGYTSSTDLSVTITSIPEAKIGLSRNFAFPFLRGEGMLTQGNNISATLTAELSPISLNGVAEIVWTPVAFFQLVTGGRIGSGWNITLGDEIIGIGKNVYNADGTTRVEGSAFGGLLWNVKGGAVLQFDTAALWPGDWHHIVFHSYHEINYAAYTAAKNNDSWYFENDSGENRNGFNYYGNYLLGYQMPLFLDMVGILAEENQNIYNAAGGEFWGDDLSRWTLSALLNFKITDRMGITLLVQSRTMRNFTPSTKDNEFYQDRQIVDSSQRRLEFFRVAATMKFKLR</sequence>
<reference evidence="1 2" key="2">
    <citation type="journal article" date="2011" name="ISME J.">
        <title>RNA-seq reveals cooperative metabolic interactions between two termite-gut spirochete species in co-culture.</title>
        <authorList>
            <person name="Rosenthal A.Z."/>
            <person name="Matson E.G."/>
            <person name="Eldar A."/>
            <person name="Leadbetter J.R."/>
        </authorList>
    </citation>
    <scope>NUCLEOTIDE SEQUENCE [LARGE SCALE GENOMIC DNA]</scope>
    <source>
        <strain evidence="2">ATCC BAA-888 / DSM 13862 / ZAS-9</strain>
    </source>
</reference>
<dbReference type="HOGENOM" id="CLU_076358_0_0_12"/>
<gene>
    <name evidence="1" type="ordered locus">TREAZ_3153</name>
</gene>
<proteinExistence type="predicted"/>
<dbReference type="RefSeq" id="WP_015712406.1">
    <property type="nucleotide sequence ID" value="NC_015577.1"/>
</dbReference>
<dbReference type="AlphaFoldDB" id="F5Y9W6"/>
<dbReference type="KEGG" id="taz:TREAZ_3153"/>
<dbReference type="InParanoid" id="F5Y9W6"/>
<organism evidence="1 2">
    <name type="scientific">Leadbettera azotonutricia (strain ATCC BAA-888 / DSM 13862 / ZAS-9)</name>
    <name type="common">Treponema azotonutricium</name>
    <dbReference type="NCBI Taxonomy" id="545695"/>
    <lineage>
        <taxon>Bacteria</taxon>
        <taxon>Pseudomonadati</taxon>
        <taxon>Spirochaetota</taxon>
        <taxon>Spirochaetia</taxon>
        <taxon>Spirochaetales</taxon>
        <taxon>Breznakiellaceae</taxon>
        <taxon>Leadbettera</taxon>
    </lineage>
</organism>